<evidence type="ECO:0000313" key="2">
    <source>
        <dbReference type="EMBL" id="CDW82885.1"/>
    </source>
</evidence>
<feature type="region of interest" description="Disordered" evidence="1">
    <location>
        <begin position="437"/>
        <end position="470"/>
    </location>
</feature>
<sequence>MREESQNEFQRLFLYTKDFDKKLENFEYSDMIILPRSILKELSLQERKAFEILVQTKTLIMEIKPVNTYLNQQLPFKLLRPSIQKPKDQETQPNESLKINKDIQRRYLPKSYQQNKLTSQVLKRSKTKLIVKDQSTFEQESMLFSQSQLCWLGGFTDKIEDSIQLPKWLQNLAQISKINGVFVRKLNQTEVDGILFAKQIEIKPITPNCQILWNSIKSDKLNEMLKQSMDNYKLIWAGKILKLKINGNLYMYEVDKINPKVDKTGSIQIYYNDNSDVKLLEFSRRRYEELKSSEFDLYETYDFQFMEMRNMSSAMDIDEVLKKKGLDLEQIQIQEENNQLLLQIQSQLRELNIVDQHNCMRMQKSHSEKFFEGEQKQNSIKTKLMLKFTLQQQHNYEKKQFQKELDRKIRIQEQRQRCNEELLRQIQQKSQQEMLKEDYFDSLKDKKEMKEEIESPESKKEQENKAEQEFTDMKPSIQQTLRISRQSQSRPYISIKRENPFHRPINSFNKDLIIVRSPLLKQSTPLSRQSISLNHQKELNNDIQTEGLSNDSQILKPNYQSQNDQLNFWDQLSHEDYLEKKERYKESIYNQIQKNQKSVIENMNGVEYSPRAKTQETKSYASNNSPISPNLTHLKQPFIHISQKQLQERSQSQGGTERLVAAIVKEKNFIENKIIQLRQIETANQLKQCRQMIFQYKKEDSLKQKQENDLNSRIPDYKQMEMILMSSDPQSFDLYCTNEEGKTKRGSEHNELDDTNLENVIIHQLPIINKQKDYKMALEEGYYRPFRTTKQKFLDLNEILKPSESPKKKDNEKNQFNKTFTNMAKQKSVLRPLLQPEEMNEKAQNTILKIIGSQTQRSKANKDILIAQDTDKKIQKEEKPKEVEINYKFIPKFEKFPPLPIYKSPRRSNLPSRNSIRDWSREKK</sequence>
<name>A0A078AKK3_STYLE</name>
<dbReference type="AlphaFoldDB" id="A0A078AKK3"/>
<dbReference type="EMBL" id="CCKQ01011333">
    <property type="protein sequence ID" value="CDW82885.1"/>
    <property type="molecule type" value="Genomic_DNA"/>
</dbReference>
<reference evidence="2 3" key="1">
    <citation type="submission" date="2014-06" db="EMBL/GenBank/DDBJ databases">
        <authorList>
            <person name="Swart Estienne"/>
        </authorList>
    </citation>
    <scope>NUCLEOTIDE SEQUENCE [LARGE SCALE GENOMIC DNA]</scope>
    <source>
        <strain evidence="2 3">130c</strain>
    </source>
</reference>
<accession>A0A078AKK3</accession>
<proteinExistence type="predicted"/>
<organism evidence="2 3">
    <name type="scientific">Stylonychia lemnae</name>
    <name type="common">Ciliate</name>
    <dbReference type="NCBI Taxonomy" id="5949"/>
    <lineage>
        <taxon>Eukaryota</taxon>
        <taxon>Sar</taxon>
        <taxon>Alveolata</taxon>
        <taxon>Ciliophora</taxon>
        <taxon>Intramacronucleata</taxon>
        <taxon>Spirotrichea</taxon>
        <taxon>Stichotrichia</taxon>
        <taxon>Sporadotrichida</taxon>
        <taxon>Oxytrichidae</taxon>
        <taxon>Stylonychinae</taxon>
        <taxon>Stylonychia</taxon>
    </lineage>
</organism>
<dbReference type="InParanoid" id="A0A078AKK3"/>
<feature type="region of interest" description="Disordered" evidence="1">
    <location>
        <begin position="900"/>
        <end position="924"/>
    </location>
</feature>
<dbReference type="Proteomes" id="UP000039865">
    <property type="component" value="Unassembled WGS sequence"/>
</dbReference>
<feature type="compositionally biased region" description="Basic and acidic residues" evidence="1">
    <location>
        <begin position="915"/>
        <end position="924"/>
    </location>
</feature>
<gene>
    <name evidence="2" type="primary">Contig15309.g16306</name>
    <name evidence="2" type="ORF">STYLEM_11921</name>
</gene>
<keyword evidence="3" id="KW-1185">Reference proteome</keyword>
<evidence type="ECO:0000313" key="3">
    <source>
        <dbReference type="Proteomes" id="UP000039865"/>
    </source>
</evidence>
<evidence type="ECO:0000256" key="1">
    <source>
        <dbReference type="SAM" id="MobiDB-lite"/>
    </source>
</evidence>
<protein>
    <submittedName>
        <fullName evidence="2">Uncharacterized protein</fullName>
    </submittedName>
</protein>